<feature type="transmembrane region" description="Helical" evidence="1">
    <location>
        <begin position="39"/>
        <end position="59"/>
    </location>
</feature>
<gene>
    <name evidence="2" type="ORF">SAMN04487936_101618</name>
</gene>
<dbReference type="OrthoDB" id="2974742at2"/>
<protein>
    <submittedName>
        <fullName evidence="2">Uncharacterized protein</fullName>
    </submittedName>
</protein>
<evidence type="ECO:0000313" key="2">
    <source>
        <dbReference type="EMBL" id="SFJ30923.1"/>
    </source>
</evidence>
<name>A0A1I3Q9X5_HALDA</name>
<dbReference type="RefSeq" id="WP_083412487.1">
    <property type="nucleotide sequence ID" value="NZ_FOSB01000001.1"/>
</dbReference>
<keyword evidence="3" id="KW-1185">Reference proteome</keyword>
<keyword evidence="1" id="KW-0472">Membrane</keyword>
<evidence type="ECO:0000313" key="3">
    <source>
        <dbReference type="Proteomes" id="UP000183557"/>
    </source>
</evidence>
<reference evidence="3" key="1">
    <citation type="submission" date="2016-10" db="EMBL/GenBank/DDBJ databases">
        <authorList>
            <person name="Varghese N."/>
            <person name="Submissions S."/>
        </authorList>
    </citation>
    <scope>NUCLEOTIDE SEQUENCE [LARGE SCALE GENOMIC DNA]</scope>
    <source>
        <strain evidence="3">CGMCC 1.3704</strain>
    </source>
</reference>
<dbReference type="EMBL" id="FOSB01000001">
    <property type="protein sequence ID" value="SFJ30923.1"/>
    <property type="molecule type" value="Genomic_DNA"/>
</dbReference>
<evidence type="ECO:0000256" key="1">
    <source>
        <dbReference type="SAM" id="Phobius"/>
    </source>
</evidence>
<keyword evidence="1" id="KW-1133">Transmembrane helix</keyword>
<dbReference type="Proteomes" id="UP000183557">
    <property type="component" value="Unassembled WGS sequence"/>
</dbReference>
<dbReference type="AlphaFoldDB" id="A0A1I3Q9X5"/>
<organism evidence="2 3">
    <name type="scientific">Halobacillus dabanensis</name>
    <dbReference type="NCBI Taxonomy" id="240302"/>
    <lineage>
        <taxon>Bacteria</taxon>
        <taxon>Bacillati</taxon>
        <taxon>Bacillota</taxon>
        <taxon>Bacilli</taxon>
        <taxon>Bacillales</taxon>
        <taxon>Bacillaceae</taxon>
        <taxon>Halobacillus</taxon>
    </lineage>
</organism>
<feature type="transmembrane region" description="Helical" evidence="1">
    <location>
        <begin position="7"/>
        <end position="27"/>
    </location>
</feature>
<accession>A0A1I3Q9X5</accession>
<sequence length="68" mass="7877">MKEFLQYFISFLVASILSDLVFGIFGFEYDMFRDDFDLLSLIIDVGVFLAIGLFTLHLLKNYVIKDEG</sequence>
<proteinExistence type="predicted"/>
<keyword evidence="1" id="KW-0812">Transmembrane</keyword>